<accession>A0A8J7S3C2</accession>
<comment type="caution">
    <text evidence="2">The sequence shown here is derived from an EMBL/GenBank/DDBJ whole genome shotgun (WGS) entry which is preliminary data.</text>
</comment>
<dbReference type="Proteomes" id="UP000740329">
    <property type="component" value="Unassembled WGS sequence"/>
</dbReference>
<feature type="transmembrane region" description="Helical" evidence="1">
    <location>
        <begin position="42"/>
        <end position="61"/>
    </location>
</feature>
<dbReference type="EMBL" id="JAGGMV010000001">
    <property type="protein sequence ID" value="MBP2200760.1"/>
    <property type="molecule type" value="Genomic_DNA"/>
</dbReference>
<protein>
    <submittedName>
        <fullName evidence="2">Uncharacterized protein</fullName>
    </submittedName>
</protein>
<evidence type="ECO:0000256" key="1">
    <source>
        <dbReference type="SAM" id="Phobius"/>
    </source>
</evidence>
<keyword evidence="1" id="KW-1133">Transmembrane helix</keyword>
<dbReference type="AlphaFoldDB" id="A0A8J7S3C2"/>
<dbReference type="RefSeq" id="WP_209590140.1">
    <property type="nucleotide sequence ID" value="NZ_JAGGMV010000001.1"/>
</dbReference>
<reference evidence="2" key="1">
    <citation type="submission" date="2021-03" db="EMBL/GenBank/DDBJ databases">
        <title>Genomic Encyclopedia of Type Strains, Phase IV (KMG-V): Genome sequencing to study the core and pangenomes of soil and plant-associated prokaryotes.</title>
        <authorList>
            <person name="Whitman W."/>
        </authorList>
    </citation>
    <scope>NUCLEOTIDE SEQUENCE</scope>
    <source>
        <strain evidence="2">C4</strain>
    </source>
</reference>
<evidence type="ECO:0000313" key="3">
    <source>
        <dbReference type="Proteomes" id="UP000740329"/>
    </source>
</evidence>
<keyword evidence="1" id="KW-0812">Transmembrane</keyword>
<gene>
    <name evidence="2" type="ORF">J3E07_000158</name>
</gene>
<sequence>MKIIKKSKILAKLEGIAKNSDQFKFRGQNILTRKLRSKKGYIFSYEALIVIMLFLIIFFIITSNLFNSFLNVQNEVQDTQEVQKVNLLAAKIYNDYEFPSDNYEVDYHNFLTSLTRHYYYDEKIKGSYDPNCDDTYNYEYEYQFTNILVSDVNSLVINNSKHQGVFSRKVYNFNGKKLVPISLSKLTGYKYYFTMNQGQIFYYKNNDEGALGNVTIRADVPTNAIFEINGVLTNRTLSTTDSRSEFEKFLDYNNGNYLEIKLLSVYNNPETNNIYFTVTNDYNLVNYGLKMESKNVTLSIGA</sequence>
<organism evidence="2 3">
    <name type="scientific">Methanococcus voltae</name>
    <dbReference type="NCBI Taxonomy" id="2188"/>
    <lineage>
        <taxon>Archaea</taxon>
        <taxon>Methanobacteriati</taxon>
        <taxon>Methanobacteriota</taxon>
        <taxon>Methanomada group</taxon>
        <taxon>Methanococci</taxon>
        <taxon>Methanococcales</taxon>
        <taxon>Methanococcaceae</taxon>
        <taxon>Methanococcus</taxon>
    </lineage>
</organism>
<keyword evidence="1" id="KW-0472">Membrane</keyword>
<name>A0A8J7S3C2_METVO</name>
<proteinExistence type="predicted"/>
<evidence type="ECO:0000313" key="2">
    <source>
        <dbReference type="EMBL" id="MBP2200760.1"/>
    </source>
</evidence>